<dbReference type="PROSITE" id="PS01268">
    <property type="entry name" value="UPF0024"/>
    <property type="match status" value="1"/>
</dbReference>
<dbReference type="InterPro" id="IPR001656">
    <property type="entry name" value="PsdUridine_synth_TruD"/>
</dbReference>
<dbReference type="Gene3D" id="3.30.2340.10">
    <property type="entry name" value="TruD, insertion domain"/>
    <property type="match status" value="1"/>
</dbReference>
<reference evidence="4" key="1">
    <citation type="journal article" date="2019" name="Int. J. Syst. Evol. Microbiol.">
        <title>The Global Catalogue of Microorganisms (GCM) 10K type strain sequencing project: providing services to taxonomists for standard genome sequencing and annotation.</title>
        <authorList>
            <consortium name="The Broad Institute Genomics Platform"/>
            <consortium name="The Broad Institute Genome Sequencing Center for Infectious Disease"/>
            <person name="Wu L."/>
            <person name="Ma J."/>
        </authorList>
    </citation>
    <scope>NUCLEOTIDE SEQUENCE [LARGE SCALE GENOMIC DNA]</scope>
    <source>
        <strain evidence="4">IBRC 10765</strain>
    </source>
</reference>
<gene>
    <name evidence="2 3" type="primary">truD</name>
    <name evidence="3" type="ORF">ACFOOG_15620</name>
</gene>
<comment type="similarity">
    <text evidence="2">Belongs to the pseudouridine synthase TruD family.</text>
</comment>
<dbReference type="PANTHER" id="PTHR47811:SF1">
    <property type="entry name" value="TRNA PSEUDOURIDINE SYNTHASE D"/>
    <property type="match status" value="1"/>
</dbReference>
<accession>A0ABV8A4F0</accession>
<evidence type="ECO:0000256" key="2">
    <source>
        <dbReference type="HAMAP-Rule" id="MF_01082"/>
    </source>
</evidence>
<comment type="function">
    <text evidence="2">Responsible for synthesis of pseudouridine from uracil-13 in transfer RNAs.</text>
</comment>
<dbReference type="HAMAP" id="MF_01082">
    <property type="entry name" value="TruD"/>
    <property type="match status" value="1"/>
</dbReference>
<evidence type="ECO:0000256" key="1">
    <source>
        <dbReference type="ARBA" id="ARBA00022694"/>
    </source>
</evidence>
<keyword evidence="4" id="KW-1185">Reference proteome</keyword>
<dbReference type="EMBL" id="JBHRYR010000011">
    <property type="protein sequence ID" value="MFC3854265.1"/>
    <property type="molecule type" value="Genomic_DNA"/>
</dbReference>
<feature type="active site" description="Nucleophile" evidence="2">
    <location>
        <position position="81"/>
    </location>
</feature>
<dbReference type="InterPro" id="IPR020103">
    <property type="entry name" value="PsdUridine_synth_cat_dom_sf"/>
</dbReference>
<comment type="caution">
    <text evidence="3">The sequence shown here is derived from an EMBL/GenBank/DDBJ whole genome shotgun (WGS) entry which is preliminary data.</text>
</comment>
<sequence length="349" mass="39125">MSGTIADWPTAHGAPLGDAVIRRYPADFVVTEQLVPTEPSGGEHLWLWIEKVSSNTQWVAGQLAEFFGVRKRDVAYAGLKDRHAITRQWFSVWLPGGEKKGVLPPPDHAEFRVLQHVWQAKKIRRGMHSGNHFALILRDVKVSTHGLVQRLQKISAQGVPNYYGSQRFGITFDARPLAIQWSDDRFQRGMQLSAVRSFLFNLQLAQRVKQQRWQTPVLPGWLSWRGSNAGFVADVLDERLQHLLASHELSPSAWLPGIVADPRLAATEEELAALTTHSIWLDQLRERRVLAARRATVLGVNQVEHRIEDDALKLSFILPPGAFATVVLSELFRVVDAAARNASEPGLTT</sequence>
<evidence type="ECO:0000313" key="3">
    <source>
        <dbReference type="EMBL" id="MFC3854265.1"/>
    </source>
</evidence>
<comment type="catalytic activity">
    <reaction evidence="2">
        <text>uridine(13) in tRNA = pseudouridine(13) in tRNA</text>
        <dbReference type="Rhea" id="RHEA:42540"/>
        <dbReference type="Rhea" id="RHEA-COMP:10105"/>
        <dbReference type="Rhea" id="RHEA-COMP:10106"/>
        <dbReference type="ChEBI" id="CHEBI:65314"/>
        <dbReference type="ChEBI" id="CHEBI:65315"/>
        <dbReference type="EC" id="5.4.99.27"/>
    </reaction>
</comment>
<dbReference type="GO" id="GO:0160150">
    <property type="term" value="F:tRNA pseudouridine(13) synthase activity"/>
    <property type="evidence" value="ECO:0007669"/>
    <property type="project" value="UniProtKB-EC"/>
</dbReference>
<dbReference type="SUPFAM" id="SSF55120">
    <property type="entry name" value="Pseudouridine synthase"/>
    <property type="match status" value="1"/>
</dbReference>
<name>A0ABV8A4F0_9GAMM</name>
<dbReference type="InterPro" id="IPR043165">
    <property type="entry name" value="TruD_insert_sf"/>
</dbReference>
<dbReference type="Gene3D" id="3.30.2350.20">
    <property type="entry name" value="TruD, catalytic domain"/>
    <property type="match status" value="1"/>
</dbReference>
<dbReference type="InterPro" id="IPR050170">
    <property type="entry name" value="TruD_pseudoU_synthase"/>
</dbReference>
<dbReference type="PANTHER" id="PTHR47811">
    <property type="entry name" value="TRNA PSEUDOURIDINE SYNTHASE D"/>
    <property type="match status" value="1"/>
</dbReference>
<dbReference type="InterPro" id="IPR042214">
    <property type="entry name" value="TruD_catalytic"/>
</dbReference>
<dbReference type="EC" id="5.4.99.27" evidence="2"/>
<organism evidence="3 4">
    <name type="scientific">Saccharospirillum mangrovi</name>
    <dbReference type="NCBI Taxonomy" id="2161747"/>
    <lineage>
        <taxon>Bacteria</taxon>
        <taxon>Pseudomonadati</taxon>
        <taxon>Pseudomonadota</taxon>
        <taxon>Gammaproteobacteria</taxon>
        <taxon>Oceanospirillales</taxon>
        <taxon>Saccharospirillaceae</taxon>
        <taxon>Saccharospirillum</taxon>
    </lineage>
</organism>
<dbReference type="Pfam" id="PF01142">
    <property type="entry name" value="TruD"/>
    <property type="match status" value="2"/>
</dbReference>
<evidence type="ECO:0000313" key="4">
    <source>
        <dbReference type="Proteomes" id="UP001595617"/>
    </source>
</evidence>
<keyword evidence="1 2" id="KW-0819">tRNA processing</keyword>
<protein>
    <recommendedName>
        <fullName evidence="2">tRNA pseudouridine synthase D</fullName>
        <ecNumber evidence="2">5.4.99.27</ecNumber>
    </recommendedName>
    <alternativeName>
        <fullName evidence="2">tRNA pseudouridine(13) synthase</fullName>
    </alternativeName>
    <alternativeName>
        <fullName evidence="2">tRNA pseudouridylate synthase D</fullName>
    </alternativeName>
    <alternativeName>
        <fullName evidence="2">tRNA-uridine isomerase D</fullName>
    </alternativeName>
</protein>
<dbReference type="Proteomes" id="UP001595617">
    <property type="component" value="Unassembled WGS sequence"/>
</dbReference>
<proteinExistence type="inferred from homology"/>
<keyword evidence="2 3" id="KW-0413">Isomerase</keyword>
<dbReference type="InterPro" id="IPR020119">
    <property type="entry name" value="PsdUridine_synth_TruD_CS"/>
</dbReference>
<dbReference type="RefSeq" id="WP_380698379.1">
    <property type="nucleotide sequence ID" value="NZ_JBHRYR010000011.1"/>
</dbReference>